<organism evidence="2 3">
    <name type="scientific">Sulfurimonas lithotrophica</name>
    <dbReference type="NCBI Taxonomy" id="2590022"/>
    <lineage>
        <taxon>Bacteria</taxon>
        <taxon>Pseudomonadati</taxon>
        <taxon>Campylobacterota</taxon>
        <taxon>Epsilonproteobacteria</taxon>
        <taxon>Campylobacterales</taxon>
        <taxon>Sulfurimonadaceae</taxon>
        <taxon>Sulfurimonas</taxon>
    </lineage>
</organism>
<accession>A0A5P8NYY6</accession>
<dbReference type="OrthoDB" id="5362731at2"/>
<name>A0A5P8NYY6_9BACT</name>
<evidence type="ECO:0000313" key="2">
    <source>
        <dbReference type="EMBL" id="QFR48636.1"/>
    </source>
</evidence>
<proteinExistence type="predicted"/>
<feature type="transmembrane region" description="Helical" evidence="1">
    <location>
        <begin position="228"/>
        <end position="245"/>
    </location>
</feature>
<feature type="transmembrane region" description="Helical" evidence="1">
    <location>
        <begin position="198"/>
        <end position="216"/>
    </location>
</feature>
<keyword evidence="1" id="KW-0812">Transmembrane</keyword>
<feature type="transmembrane region" description="Helical" evidence="1">
    <location>
        <begin position="65"/>
        <end position="83"/>
    </location>
</feature>
<protein>
    <recommendedName>
        <fullName evidence="4">Integral membrane protein</fullName>
    </recommendedName>
</protein>
<feature type="transmembrane region" description="Helical" evidence="1">
    <location>
        <begin position="257"/>
        <end position="275"/>
    </location>
</feature>
<dbReference type="KEGG" id="sulg:FJR48_02390"/>
<keyword evidence="3" id="KW-1185">Reference proteome</keyword>
<feature type="transmembrane region" description="Helical" evidence="1">
    <location>
        <begin position="167"/>
        <end position="186"/>
    </location>
</feature>
<dbReference type="EMBL" id="CP043617">
    <property type="protein sequence ID" value="QFR48636.1"/>
    <property type="molecule type" value="Genomic_DNA"/>
</dbReference>
<dbReference type="RefSeq" id="WP_152306579.1">
    <property type="nucleotide sequence ID" value="NZ_CP043617.1"/>
</dbReference>
<dbReference type="Proteomes" id="UP000326944">
    <property type="component" value="Chromosome"/>
</dbReference>
<gene>
    <name evidence="2" type="ORF">FJR48_02390</name>
</gene>
<sequence>MKYKIIFLLILGLDALNLIFQTSQISISYRESLILYGDISLLQIIIKSSMYIFGHNDFSLRLPMIFIHLSSVILLFSISKHYIKEFGNRLWLVFIFVLLPGVLSSALVVDEAGLIIFGLLLFIWLYLNNLKKLYYLLLVSFVFLDNSYIYLFLALSMYGIHNKNRNFFIFNMIAFFISILLFGVDAHGSPKGHFLDSLALYAAIFSPIVFVYMVFVLYRRHLDNKRDVVWFISTTGFIVSVILSFRQNIQIEHFAPYLIVALPIAAQSFISSYRVRLKEFRKTYRMMFQVSLALLLLNTIVVIFNKELYKVLDRPKIHFVYKFHIAKELAQSLKDDGISCINTNYKMQNRLYFYGVTKCDKYKLSKIKNNPNNIKNVTISYRNRPIYNIYVTKINK</sequence>
<keyword evidence="1" id="KW-1133">Transmembrane helix</keyword>
<feature type="transmembrane region" description="Helical" evidence="1">
    <location>
        <begin position="89"/>
        <end position="107"/>
    </location>
</feature>
<evidence type="ECO:0000256" key="1">
    <source>
        <dbReference type="SAM" id="Phobius"/>
    </source>
</evidence>
<evidence type="ECO:0000313" key="3">
    <source>
        <dbReference type="Proteomes" id="UP000326944"/>
    </source>
</evidence>
<keyword evidence="1" id="KW-0472">Membrane</keyword>
<reference evidence="2 3" key="1">
    <citation type="submission" date="2019-09" db="EMBL/GenBank/DDBJ databases">
        <title>Sulfurimonas gotlandica sp. nov., a chemoautotrophic and psychrotolerant epsilonproteobacterium isolated from a pelagic redoxcline, and an emended description of the genus Sulfurimonas.</title>
        <authorList>
            <person name="Wang S."/>
            <person name="Jiang L."/>
            <person name="Shao S."/>
        </authorList>
    </citation>
    <scope>NUCLEOTIDE SEQUENCE [LARGE SCALE GENOMIC DNA]</scope>
    <source>
        <strain evidence="2 3">GYSZ_1</strain>
    </source>
</reference>
<dbReference type="AlphaFoldDB" id="A0A5P8NYY6"/>
<feature type="transmembrane region" description="Helical" evidence="1">
    <location>
        <begin position="133"/>
        <end position="155"/>
    </location>
</feature>
<evidence type="ECO:0008006" key="4">
    <source>
        <dbReference type="Google" id="ProtNLM"/>
    </source>
</evidence>